<dbReference type="InterPro" id="IPR013766">
    <property type="entry name" value="Thioredoxin_domain"/>
</dbReference>
<feature type="transmembrane region" description="Helical" evidence="21">
    <location>
        <begin position="105"/>
        <end position="124"/>
    </location>
</feature>
<dbReference type="SUPFAM" id="SSF52833">
    <property type="entry name" value="Thioredoxin-like"/>
    <property type="match status" value="5"/>
</dbReference>
<dbReference type="SUPFAM" id="SSF49723">
    <property type="entry name" value="Lipase/lipooxygenase domain (PLAT/LH2 domain)"/>
    <property type="match status" value="1"/>
</dbReference>
<keyword evidence="11" id="KW-0256">Endoplasmic reticulum</keyword>
<evidence type="ECO:0000256" key="1">
    <source>
        <dbReference type="ARBA" id="ARBA00001182"/>
    </source>
</evidence>
<dbReference type="GO" id="GO:0042470">
    <property type="term" value="C:melanosome"/>
    <property type="evidence" value="ECO:0007669"/>
    <property type="project" value="UniProtKB-SubCell"/>
</dbReference>
<feature type="domain" description="Thioredoxin" evidence="23">
    <location>
        <begin position="1158"/>
        <end position="1289"/>
    </location>
</feature>
<protein>
    <recommendedName>
        <fullName evidence="7 19">Protein disulfide-isomerase</fullName>
        <ecNumber evidence="7 19">5.3.4.1</ecNumber>
    </recommendedName>
</protein>
<dbReference type="NCBIfam" id="TIGR01130">
    <property type="entry name" value="ER_PDI_fam"/>
    <property type="match status" value="1"/>
</dbReference>
<dbReference type="Proteomes" id="UP000316079">
    <property type="component" value="Unassembled WGS sequence"/>
</dbReference>
<dbReference type="PANTHER" id="PTHR18929:SF210">
    <property type="entry name" value="PROTEIN DISULFIDE-ISOMERASE A4"/>
    <property type="match status" value="1"/>
</dbReference>
<dbReference type="GO" id="GO:0003756">
    <property type="term" value="F:protein disulfide isomerase activity"/>
    <property type="evidence" value="ECO:0007669"/>
    <property type="project" value="UniProtKB-EC"/>
</dbReference>
<dbReference type="PROSITE" id="PS51352">
    <property type="entry name" value="THIOREDOXIN_2"/>
    <property type="match status" value="2"/>
</dbReference>
<dbReference type="CDD" id="cd02961">
    <property type="entry name" value="PDI_a_family"/>
    <property type="match status" value="1"/>
</dbReference>
<evidence type="ECO:0000256" key="7">
    <source>
        <dbReference type="ARBA" id="ARBA00012723"/>
    </source>
</evidence>
<proteinExistence type="inferred from homology"/>
<dbReference type="InterPro" id="IPR017937">
    <property type="entry name" value="Thioredoxin_CS"/>
</dbReference>
<accession>A0A553QFD5</accession>
<dbReference type="InterPro" id="IPR005788">
    <property type="entry name" value="PDI_thioredoxin-like_dom"/>
</dbReference>
<evidence type="ECO:0000256" key="9">
    <source>
        <dbReference type="ARBA" id="ARBA00022729"/>
    </source>
</evidence>
<dbReference type="InterPro" id="IPR036392">
    <property type="entry name" value="PLAT/LH2_dom_sf"/>
</dbReference>
<dbReference type="STRING" id="623744.A0A553QFD5"/>
<evidence type="ECO:0000256" key="17">
    <source>
        <dbReference type="PROSITE-ProRule" id="PRU00152"/>
    </source>
</evidence>
<evidence type="ECO:0000256" key="8">
    <source>
        <dbReference type="ARBA" id="ARBA00022692"/>
    </source>
</evidence>
<evidence type="ECO:0000256" key="13">
    <source>
        <dbReference type="ARBA" id="ARBA00023136"/>
    </source>
</evidence>
<evidence type="ECO:0000256" key="6">
    <source>
        <dbReference type="ARBA" id="ARBA00007200"/>
    </source>
</evidence>
<dbReference type="GO" id="GO:0016020">
    <property type="term" value="C:membrane"/>
    <property type="evidence" value="ECO:0007669"/>
    <property type="project" value="UniProtKB-SubCell"/>
</dbReference>
<reference evidence="24 25" key="1">
    <citation type="journal article" date="2019" name="Sci. Data">
        <title>Hybrid genome assembly and annotation of Danionella translucida.</title>
        <authorList>
            <person name="Kadobianskyi M."/>
            <person name="Schulze L."/>
            <person name="Schuelke M."/>
            <person name="Judkewitz B."/>
        </authorList>
    </citation>
    <scope>NUCLEOTIDE SEQUENCE [LARGE SCALE GENOMIC DNA]</scope>
    <source>
        <strain evidence="24 25">Bolton</strain>
    </source>
</reference>
<dbReference type="PANTHER" id="PTHR18929">
    <property type="entry name" value="PROTEIN DISULFIDE ISOMERASE"/>
    <property type="match status" value="1"/>
</dbReference>
<feature type="transmembrane region" description="Helical" evidence="21">
    <location>
        <begin position="237"/>
        <end position="261"/>
    </location>
</feature>
<dbReference type="PROSITE" id="PS00194">
    <property type="entry name" value="THIOREDOXIN_1"/>
    <property type="match status" value="2"/>
</dbReference>
<dbReference type="GO" id="GO:0006457">
    <property type="term" value="P:protein folding"/>
    <property type="evidence" value="ECO:0007669"/>
    <property type="project" value="TreeGrafter"/>
</dbReference>
<keyword evidence="25" id="KW-1185">Reference proteome</keyword>
<keyword evidence="15 19" id="KW-0413">Isomerase</keyword>
<dbReference type="Pfam" id="PF13848">
    <property type="entry name" value="Thioredoxin_6"/>
    <property type="match status" value="1"/>
</dbReference>
<dbReference type="OrthoDB" id="427280at2759"/>
<evidence type="ECO:0000256" key="12">
    <source>
        <dbReference type="ARBA" id="ARBA00022989"/>
    </source>
</evidence>
<comment type="similarity">
    <text evidence="6">Belongs to the polycystin family.</text>
</comment>
<evidence type="ECO:0000256" key="3">
    <source>
        <dbReference type="ARBA" id="ARBA00004223"/>
    </source>
</evidence>
<dbReference type="PROSITE" id="PS50095">
    <property type="entry name" value="PLAT"/>
    <property type="match status" value="1"/>
</dbReference>
<dbReference type="InterPro" id="IPR036249">
    <property type="entry name" value="Thioredoxin-like_sf"/>
</dbReference>
<dbReference type="InterPro" id="IPR046791">
    <property type="entry name" value="Polycystin_dom"/>
</dbReference>
<evidence type="ECO:0000256" key="2">
    <source>
        <dbReference type="ARBA" id="ARBA00004141"/>
    </source>
</evidence>
<feature type="region of interest" description="Disordered" evidence="20">
    <location>
        <begin position="699"/>
        <end position="730"/>
    </location>
</feature>
<evidence type="ECO:0000256" key="10">
    <source>
        <dbReference type="ARBA" id="ARBA00022737"/>
    </source>
</evidence>
<evidence type="ECO:0000256" key="19">
    <source>
        <dbReference type="RuleBase" id="RU361130"/>
    </source>
</evidence>
<dbReference type="FunFam" id="3.40.30.10:FF:000126">
    <property type="entry name" value="Protein disulfide-isomerase A4"/>
    <property type="match status" value="1"/>
</dbReference>
<evidence type="ECO:0000256" key="14">
    <source>
        <dbReference type="ARBA" id="ARBA00023157"/>
    </source>
</evidence>
<dbReference type="Gene3D" id="3.40.30.10">
    <property type="entry name" value="Glutaredoxin"/>
    <property type="match status" value="5"/>
</dbReference>
<feature type="transmembrane region" description="Helical" evidence="21">
    <location>
        <begin position="273"/>
        <end position="299"/>
    </location>
</feature>
<dbReference type="EMBL" id="SRMA01026031">
    <property type="protein sequence ID" value="TRY88636.1"/>
    <property type="molecule type" value="Genomic_DNA"/>
</dbReference>
<name>A0A553QFD5_9TELE</name>
<dbReference type="CDD" id="cd03068">
    <property type="entry name" value="PDI_b_ERp72"/>
    <property type="match status" value="1"/>
</dbReference>
<dbReference type="CDD" id="cd03073">
    <property type="entry name" value="PDI_b'_ERp72_ERp57"/>
    <property type="match status" value="1"/>
</dbReference>
<keyword evidence="14" id="KW-1015">Disulfide bond</keyword>
<evidence type="ECO:0000313" key="24">
    <source>
        <dbReference type="EMBL" id="TRY88636.1"/>
    </source>
</evidence>
<keyword evidence="12 21" id="KW-1133">Transmembrane helix</keyword>
<dbReference type="NCBIfam" id="TIGR01126">
    <property type="entry name" value="pdi_dom"/>
    <property type="match status" value="2"/>
</dbReference>
<evidence type="ECO:0000256" key="5">
    <source>
        <dbReference type="ARBA" id="ARBA00006347"/>
    </source>
</evidence>
<keyword evidence="8 21" id="KW-0812">Transmembrane</keyword>
<sequence length="1298" mass="146924">MHYRQWLGRVGKVHLWHDNGGTTPSWYLSHVVVKDLLQGSCYFFLAQCWLALDEGDGKLERSFVASHHALTFKQLTELLEDFHPWLSVYTRPSFSPYTHAQRSSVCLLLLQGYMCVSAVLVNLLEEQCFLEIGLIDATLVSVVTGVCSVLAVMPVGCLVSLVFRVSKTKSSGVSGEQYEVMFPRVYTSQDELMMNVCASEWHPSWNTVCSRRTEDTIKVYAVEKQQVCKCLQSCCSYFGWTLCLSLYLTCVIITGAVGVKFTQRKTLLWAHSVFFSLVYCGFVLHPALILIIAVIVTLLKRKELHWFHSVSEVESVTDLSRHVGQSNKGHKNIQTHGGLTQFEKVLAARHRARYLHLVRPPNSRELKIVREKAKRKTLLYRTTRNSMLHLIMLSTILFVTYGKSSSEHKYPLNKAIKSHFTKSQQNSFGSIRNLDEFWNWTKTTVLEKLYNSAEYRNERTENRGEVGGAVNLIGSPVMTKIDRTPNSSCQMFSLFGKTCGNQSVANTHSVCGRLRCYVGDGVSVNLGKTRSKANESIKKLMETSWWTPFTQIVVIKFVLYSGPSNFFTSVTVISCSILRYMCCVYISMVKTEKIDFLQKEDFKLPVDLSTIIFWEQAPGVIVVMALARLCNLFLFHLFPMADVTSSAQLPMNHFSELYLAVFYIVVVLKALTMKKITLLLIVLLGVAHFVKLNRCEDEDKDDSAEDLGDDGDAEEEDDEDDDFEEDDTEVKEENGVLVLTDKNFDTFMEGKDTVLVEFYAPWCGHCKQFAPEYEKIAQTLKANDPPIPVAKVDATKASGLGSRFEVSGYPTIKILKKGEPVDYDGDRSESAIVERVKEVSQPDWKPPPEATLVLTKDNFDDVVNNADIILVEFYAPCNRTPPIPLAKVDATAESDLATRFEVSGYPTLKLFRKGKAFDYNGPREKFGIVDYMSDQAGPPSKQVQTLKQVQETLRDGDDAVIVGVFSSDEDKEYETYQEACNSLRDDYKFMHTFNKDVSKFLKGSPGQVVMQQPEKFRSKYEPASQSLTIKDSTSASEVQEFFKKHTLPLVGHRKQSNDAKRYTKRPLVVVYYGVDFSFDYRVATQFWRSKVLEVAKDFPEYTFAIADEEDYADELKSLGLSESGEEVNVAIFGEGGKKYAMEPEEFDADVLRSFVMAFKKGKLKPIVKSQPLPKNNKGPVKVVVGKSFDEMVMDPKKDVLIEFYAPWCGHCKKLEPDYISLGKKYKNEKNLVIAKMDATANDIPHDAFKVEGFPTIYFAPGNNKQNPLKFEGGKRDVEELSKFVEKHATKLSQKKDEL</sequence>
<dbReference type="EC" id="5.3.4.1" evidence="7 19"/>
<comment type="catalytic activity">
    <reaction evidence="1 19">
        <text>Catalyzes the rearrangement of -S-S- bonds in proteins.</text>
        <dbReference type="EC" id="5.3.4.1"/>
    </reaction>
</comment>
<evidence type="ECO:0000256" key="4">
    <source>
        <dbReference type="ARBA" id="ARBA00004319"/>
    </source>
</evidence>
<dbReference type="GO" id="GO:0034976">
    <property type="term" value="P:response to endoplasmic reticulum stress"/>
    <property type="evidence" value="ECO:0007669"/>
    <property type="project" value="TreeGrafter"/>
</dbReference>
<evidence type="ECO:0000256" key="16">
    <source>
        <dbReference type="ARBA" id="ARBA00023284"/>
    </source>
</evidence>
<evidence type="ECO:0000256" key="20">
    <source>
        <dbReference type="SAM" id="MobiDB-lite"/>
    </source>
</evidence>
<keyword evidence="13 21" id="KW-0472">Membrane</keyword>
<dbReference type="FunFam" id="3.40.30.10:FF:000084">
    <property type="entry name" value="Protein disulfide-isomerase A4"/>
    <property type="match status" value="1"/>
</dbReference>
<dbReference type="InterPro" id="IPR005792">
    <property type="entry name" value="Prot_disulphide_isomerase"/>
</dbReference>
<dbReference type="InterPro" id="IPR001024">
    <property type="entry name" value="PLAT/LH2_dom"/>
</dbReference>
<evidence type="ECO:0000256" key="18">
    <source>
        <dbReference type="RuleBase" id="RU004208"/>
    </source>
</evidence>
<dbReference type="GO" id="GO:0005788">
    <property type="term" value="C:endoplasmic reticulum lumen"/>
    <property type="evidence" value="ECO:0007669"/>
    <property type="project" value="UniProtKB-SubCell"/>
</dbReference>
<keyword evidence="10" id="KW-0677">Repeat</keyword>
<dbReference type="PRINTS" id="PR00421">
    <property type="entry name" value="THIOREDOXIN"/>
</dbReference>
<dbReference type="CDD" id="cd02995">
    <property type="entry name" value="PDI_a_PDI_a'_C"/>
    <property type="match status" value="1"/>
</dbReference>
<evidence type="ECO:0000313" key="25">
    <source>
        <dbReference type="Proteomes" id="UP000316079"/>
    </source>
</evidence>
<feature type="domain" description="PLAT" evidence="22">
    <location>
        <begin position="1"/>
        <end position="64"/>
    </location>
</feature>
<evidence type="ECO:0000259" key="23">
    <source>
        <dbReference type="PROSITE" id="PS51352"/>
    </source>
</evidence>
<comment type="caution">
    <text evidence="17">Lacks conserved residue(s) required for the propagation of feature annotation.</text>
</comment>
<dbReference type="Pfam" id="PF20519">
    <property type="entry name" value="Polycystin_dom"/>
    <property type="match status" value="1"/>
</dbReference>
<dbReference type="FunFam" id="3.40.30.10:FF:000076">
    <property type="entry name" value="Protein disulfide-isomerase A4"/>
    <property type="match status" value="1"/>
</dbReference>
<dbReference type="InterPro" id="IPR041866">
    <property type="entry name" value="PDIA4_PDI_b"/>
</dbReference>
<comment type="similarity">
    <text evidence="5 18">Belongs to the protein disulfide isomerase family.</text>
</comment>
<dbReference type="FunFam" id="3.40.30.10:FF:000017">
    <property type="entry name" value="Protein disulfide-isomerase A4"/>
    <property type="match status" value="1"/>
</dbReference>
<evidence type="ECO:0000256" key="15">
    <source>
        <dbReference type="ARBA" id="ARBA00023235"/>
    </source>
</evidence>
<evidence type="ECO:0000256" key="21">
    <source>
        <dbReference type="SAM" id="Phobius"/>
    </source>
</evidence>
<evidence type="ECO:0000259" key="22">
    <source>
        <dbReference type="PROSITE" id="PS50095"/>
    </source>
</evidence>
<comment type="caution">
    <text evidence="24">The sequence shown here is derived from an EMBL/GenBank/DDBJ whole genome shotgun (WGS) entry which is preliminary data.</text>
</comment>
<comment type="subcellular location">
    <subcellularLocation>
        <location evidence="4">Endoplasmic reticulum lumen</location>
    </subcellularLocation>
    <subcellularLocation>
        <location evidence="3">Melanosome</location>
    </subcellularLocation>
    <subcellularLocation>
        <location evidence="2">Membrane</location>
        <topology evidence="2">Multi-pass membrane protein</topology>
    </subcellularLocation>
</comment>
<evidence type="ECO:0000256" key="11">
    <source>
        <dbReference type="ARBA" id="ARBA00022824"/>
    </source>
</evidence>
<organism evidence="24 25">
    <name type="scientific">Danionella cerebrum</name>
    <dbReference type="NCBI Taxonomy" id="2873325"/>
    <lineage>
        <taxon>Eukaryota</taxon>
        <taxon>Metazoa</taxon>
        <taxon>Chordata</taxon>
        <taxon>Craniata</taxon>
        <taxon>Vertebrata</taxon>
        <taxon>Euteleostomi</taxon>
        <taxon>Actinopterygii</taxon>
        <taxon>Neopterygii</taxon>
        <taxon>Teleostei</taxon>
        <taxon>Ostariophysi</taxon>
        <taxon>Cypriniformes</taxon>
        <taxon>Danionidae</taxon>
        <taxon>Danioninae</taxon>
        <taxon>Danionella</taxon>
    </lineage>
</organism>
<feature type="transmembrane region" description="Helical" evidence="21">
    <location>
        <begin position="139"/>
        <end position="163"/>
    </location>
</feature>
<keyword evidence="9" id="KW-0732">Signal</keyword>
<dbReference type="Pfam" id="PF00085">
    <property type="entry name" value="Thioredoxin"/>
    <property type="match status" value="3"/>
</dbReference>
<feature type="domain" description="Thioredoxin" evidence="23">
    <location>
        <begin position="714"/>
        <end position="841"/>
    </location>
</feature>
<gene>
    <name evidence="24" type="ORF">DNTS_028847</name>
</gene>
<dbReference type="Gene3D" id="2.60.60.20">
    <property type="entry name" value="PLAT/LH2 domain"/>
    <property type="match status" value="1"/>
</dbReference>
<keyword evidence="16" id="KW-0676">Redox-active center</keyword>
<dbReference type="GO" id="GO:0009986">
    <property type="term" value="C:cell surface"/>
    <property type="evidence" value="ECO:0007669"/>
    <property type="project" value="TreeGrafter"/>
</dbReference>